<evidence type="ECO:0000256" key="8">
    <source>
        <dbReference type="PROSITE-ProRule" id="PRU00339"/>
    </source>
</evidence>
<feature type="repeat" description="TPR" evidence="8">
    <location>
        <begin position="442"/>
        <end position="475"/>
    </location>
</feature>
<evidence type="ECO:0000256" key="1">
    <source>
        <dbReference type="ARBA" id="ARBA00004275"/>
    </source>
</evidence>
<evidence type="ECO:0000256" key="6">
    <source>
        <dbReference type="ARBA" id="ARBA00022803"/>
    </source>
</evidence>
<dbReference type="SUPFAM" id="SSF48452">
    <property type="entry name" value="TPR-like"/>
    <property type="match status" value="1"/>
</dbReference>
<dbReference type="GO" id="GO:0005052">
    <property type="term" value="F:peroxisome matrix targeting signal-1 binding"/>
    <property type="evidence" value="ECO:0007669"/>
    <property type="project" value="TreeGrafter"/>
</dbReference>
<dbReference type="GO" id="GO:0005829">
    <property type="term" value="C:cytosol"/>
    <property type="evidence" value="ECO:0007669"/>
    <property type="project" value="TreeGrafter"/>
</dbReference>
<keyword evidence="5" id="KW-0677">Repeat</keyword>
<organism evidence="10 12">
    <name type="scientific">Dinothrombium tinctorium</name>
    <dbReference type="NCBI Taxonomy" id="1965070"/>
    <lineage>
        <taxon>Eukaryota</taxon>
        <taxon>Metazoa</taxon>
        <taxon>Ecdysozoa</taxon>
        <taxon>Arthropoda</taxon>
        <taxon>Chelicerata</taxon>
        <taxon>Arachnida</taxon>
        <taxon>Acari</taxon>
        <taxon>Acariformes</taxon>
        <taxon>Trombidiformes</taxon>
        <taxon>Prostigmata</taxon>
        <taxon>Anystina</taxon>
        <taxon>Parasitengona</taxon>
        <taxon>Trombidioidea</taxon>
        <taxon>Trombidiidae</taxon>
        <taxon>Dinothrombium</taxon>
    </lineage>
</organism>
<reference evidence="10" key="2">
    <citation type="submission" date="2018-11" db="EMBL/GenBank/DDBJ databases">
        <title>Trombidioid mite genomics.</title>
        <authorList>
            <person name="Dong X."/>
        </authorList>
    </citation>
    <scope>NUCLEOTIDE SEQUENCE</scope>
    <source>
        <strain evidence="10">UoL-WK</strain>
    </source>
</reference>
<dbReference type="InterPro" id="IPR019734">
    <property type="entry name" value="TPR_rpt"/>
</dbReference>
<evidence type="ECO:0000313" key="9">
    <source>
        <dbReference type="EMBL" id="RWS01190.1"/>
    </source>
</evidence>
<dbReference type="STRING" id="1965070.A0A3S3RNQ0"/>
<comment type="similarity">
    <text evidence="3">Belongs to the peroxisomal targeting signal receptor family.</text>
</comment>
<keyword evidence="12" id="KW-1185">Reference proteome</keyword>
<keyword evidence="10" id="KW-0675">Receptor</keyword>
<dbReference type="PANTHER" id="PTHR10130">
    <property type="entry name" value="PEROXISOMAL TARGETING SIGNAL 1 RECEPTOR PEX5"/>
    <property type="match status" value="1"/>
</dbReference>
<gene>
    <name evidence="10" type="ORF">B4U79_08580</name>
    <name evidence="9" type="ORF">B4U79_11744</name>
    <name evidence="11" type="ORF">B4U79_13675</name>
</gene>
<evidence type="ECO:0000313" key="12">
    <source>
        <dbReference type="Proteomes" id="UP000285301"/>
    </source>
</evidence>
<evidence type="ECO:0000313" key="10">
    <source>
        <dbReference type="EMBL" id="RWS02484.1"/>
    </source>
</evidence>
<evidence type="ECO:0000256" key="3">
    <source>
        <dbReference type="ARBA" id="ARBA00005348"/>
    </source>
</evidence>
<evidence type="ECO:0000256" key="2">
    <source>
        <dbReference type="ARBA" id="ARBA00004496"/>
    </source>
</evidence>
<dbReference type="SMART" id="SM00028">
    <property type="entry name" value="TPR"/>
    <property type="match status" value="5"/>
</dbReference>
<dbReference type="InterPro" id="IPR011990">
    <property type="entry name" value="TPR-like_helical_dom_sf"/>
</dbReference>
<dbReference type="OrthoDB" id="10006023at2759"/>
<dbReference type="EMBL" id="NCKU01007630">
    <property type="protein sequence ID" value="RWS02508.1"/>
    <property type="molecule type" value="Genomic_DNA"/>
</dbReference>
<comment type="caution">
    <text evidence="10">The sequence shown here is derived from an EMBL/GenBank/DDBJ whole genome shotgun (WGS) entry which is preliminary data.</text>
</comment>
<evidence type="ECO:0000256" key="4">
    <source>
        <dbReference type="ARBA" id="ARBA00022490"/>
    </source>
</evidence>
<dbReference type="EMBL" id="NCKU01007651">
    <property type="protein sequence ID" value="RWS02484.1"/>
    <property type="molecule type" value="Genomic_DNA"/>
</dbReference>
<dbReference type="Proteomes" id="UP000285301">
    <property type="component" value="Unassembled WGS sequence"/>
</dbReference>
<keyword evidence="6 8" id="KW-0802">TPR repeat</keyword>
<dbReference type="GO" id="GO:0016560">
    <property type="term" value="P:protein import into peroxisome matrix, docking"/>
    <property type="evidence" value="ECO:0007669"/>
    <property type="project" value="TreeGrafter"/>
</dbReference>
<protein>
    <submittedName>
        <fullName evidence="10">Peroxisomal targeting signal 1 receptor-like isoform X3</fullName>
    </submittedName>
</protein>
<dbReference type="GO" id="GO:0005778">
    <property type="term" value="C:peroxisomal membrane"/>
    <property type="evidence" value="ECO:0007669"/>
    <property type="project" value="TreeGrafter"/>
</dbReference>
<dbReference type="InterPro" id="IPR024111">
    <property type="entry name" value="PEX5/PEX5L"/>
</dbReference>
<dbReference type="Pfam" id="PF13432">
    <property type="entry name" value="TPR_16"/>
    <property type="match status" value="2"/>
</dbReference>
<evidence type="ECO:0000256" key="7">
    <source>
        <dbReference type="ARBA" id="ARBA00023140"/>
    </source>
</evidence>
<sequence length="595" mass="68267">MAMKRLVDGECGDNNALMRVASHFTQEKNFAKNHLKADFRSPPLEEQFVNEFLEQQSNETLKPLKDHNRFRMDSILRELNSVQNSSQILDSKVSENEIRTGEQWSQEYREQNAIEQFEDNFYSGITRFPESESQPDVKWAHEFLTESEKKLSETDLKFDFTAVPNQNWIEEFKSDESFAKEAKNFVDLVRDEPDLNETEFMKFIRKVGNVEESQSLNHRPQLGGAWAKEFQMWTEGNKEATEIEEDINFWDSLAKDWEQNQESEGIDAWIREYGAMQEDPVNEIDYNFSEENPLKDSENPFEEGLRKLQQGDIPSAVLLFEAACQKEPDNVLAWQYLGTTQAENEHDSAAIQALRKCLSLQSNNLIAIMALAVSYTNESMQNDAISCLKQWIKNNEKYSHLILNEEAAVPPFTDYESFTKSFTEVRDLYIKAARLTPNSPDADVQCCLGVLFNLSGEYAKAADCFQAALQVKPRDALLWNRLGATLANGNKPEEAVHAYSEALEISPGFIRARFNLGISCINLKAYREAAEHFLTVLNLQNAGRGPKGVQSRAAMSNNVWSSLRLVMSLLGRQDLYDYVDRKDLHFLNNEFNMEF</sequence>
<feature type="repeat" description="TPR" evidence="8">
    <location>
        <begin position="476"/>
        <end position="509"/>
    </location>
</feature>
<comment type="subcellular location">
    <subcellularLocation>
        <location evidence="2">Cytoplasm</location>
    </subcellularLocation>
    <subcellularLocation>
        <location evidence="1">Peroxisome</location>
    </subcellularLocation>
</comment>
<dbReference type="Gene3D" id="1.25.40.10">
    <property type="entry name" value="Tetratricopeptide repeat domain"/>
    <property type="match status" value="1"/>
</dbReference>
<dbReference type="PROSITE" id="PS50005">
    <property type="entry name" value="TPR"/>
    <property type="match status" value="2"/>
</dbReference>
<evidence type="ECO:0000313" key="11">
    <source>
        <dbReference type="EMBL" id="RWS02508.1"/>
    </source>
</evidence>
<keyword evidence="7" id="KW-0576">Peroxisome</keyword>
<dbReference type="AlphaFoldDB" id="A0A3S3RNQ0"/>
<proteinExistence type="inferred from homology"/>
<dbReference type="EMBL" id="NCKU01009669">
    <property type="protein sequence ID" value="RWS01190.1"/>
    <property type="molecule type" value="Genomic_DNA"/>
</dbReference>
<evidence type="ECO:0000256" key="5">
    <source>
        <dbReference type="ARBA" id="ARBA00022737"/>
    </source>
</evidence>
<name>A0A3S3RNQ0_9ACAR</name>
<keyword evidence="4" id="KW-0963">Cytoplasm</keyword>
<reference evidence="10 12" key="1">
    <citation type="journal article" date="2018" name="Gigascience">
        <title>Genomes of trombidid mites reveal novel predicted allergens and laterally-transferred genes associated with secondary metabolism.</title>
        <authorList>
            <person name="Dong X."/>
            <person name="Chaisiri K."/>
            <person name="Xia D."/>
            <person name="Armstrong S.D."/>
            <person name="Fang Y."/>
            <person name="Donnelly M.J."/>
            <person name="Kadowaki T."/>
            <person name="McGarry J.W."/>
            <person name="Darby A.C."/>
            <person name="Makepeace B.L."/>
        </authorList>
    </citation>
    <scope>NUCLEOTIDE SEQUENCE [LARGE SCALE GENOMIC DNA]</scope>
    <source>
        <strain evidence="10">UoL-WK</strain>
    </source>
</reference>
<accession>A0A3S3RNQ0</accession>
<dbReference type="PANTHER" id="PTHR10130:SF0">
    <property type="entry name" value="GH08708P"/>
    <property type="match status" value="1"/>
</dbReference>